<sequence length="73" mass="8711">MRHESFSEIFRYIGQSPKPTPEEAEKREKAIKEGQEDFKRQIQRLKKGIQLDGTRYPEEDLIKIRAMFGELEE</sequence>
<dbReference type="Proteomes" id="UP001302978">
    <property type="component" value="Chromosome"/>
</dbReference>
<name>A0AA96UZT5_9EURY</name>
<accession>A0AA96UZT5</accession>
<dbReference type="GeneID" id="85195181"/>
<keyword evidence="2" id="KW-1185">Reference proteome</keyword>
<dbReference type="RefSeq" id="WP_316558382.1">
    <property type="nucleotide sequence ID" value="NZ_CP131059.1"/>
</dbReference>
<dbReference type="EMBL" id="CP131059">
    <property type="protein sequence ID" value="WNY23365.1"/>
    <property type="molecule type" value="Genomic_DNA"/>
</dbReference>
<gene>
    <name evidence="1" type="ORF">MmiHf6_06720</name>
</gene>
<dbReference type="AlphaFoldDB" id="A0AA96UZT5"/>
<organism evidence="1 2">
    <name type="scientific">Methanimicrococcus hongohii</name>
    <dbReference type="NCBI Taxonomy" id="3028295"/>
    <lineage>
        <taxon>Archaea</taxon>
        <taxon>Methanobacteriati</taxon>
        <taxon>Methanobacteriota</taxon>
        <taxon>Stenosarchaea group</taxon>
        <taxon>Methanomicrobia</taxon>
        <taxon>Methanosarcinales</taxon>
        <taxon>Methanosarcinaceae</taxon>
        <taxon>Methanimicrococcus</taxon>
    </lineage>
</organism>
<proteinExistence type="predicted"/>
<dbReference type="KEGG" id="mehf:MmiHf6_06720"/>
<protein>
    <submittedName>
        <fullName evidence="1">Uncharacterized protein</fullName>
    </submittedName>
</protein>
<evidence type="ECO:0000313" key="2">
    <source>
        <dbReference type="Proteomes" id="UP001302978"/>
    </source>
</evidence>
<reference evidence="1 2" key="1">
    <citation type="submission" date="2023-07" db="EMBL/GenBank/DDBJ databases">
        <title>Closed genoem sequence of Methanomicrococcus sp. Hf6.</title>
        <authorList>
            <person name="Poehlein A."/>
            <person name="Protasov E."/>
            <person name="Platt K."/>
            <person name="Reeh H."/>
            <person name="Daniel R."/>
            <person name="Brune A."/>
        </authorList>
    </citation>
    <scope>NUCLEOTIDE SEQUENCE [LARGE SCALE GENOMIC DNA]</scope>
    <source>
        <strain evidence="1 2">Hf6</strain>
    </source>
</reference>
<evidence type="ECO:0000313" key="1">
    <source>
        <dbReference type="EMBL" id="WNY23365.1"/>
    </source>
</evidence>